<dbReference type="Proteomes" id="UP000499080">
    <property type="component" value="Unassembled WGS sequence"/>
</dbReference>
<dbReference type="EMBL" id="BGPR01002118">
    <property type="protein sequence ID" value="GBM68021.1"/>
    <property type="molecule type" value="Genomic_DNA"/>
</dbReference>
<evidence type="ECO:0008006" key="3">
    <source>
        <dbReference type="Google" id="ProtNLM"/>
    </source>
</evidence>
<dbReference type="InterPro" id="IPR036397">
    <property type="entry name" value="RNaseH_sf"/>
</dbReference>
<gene>
    <name evidence="1" type="ORF">AVEN_75865_1</name>
</gene>
<organism evidence="1 2">
    <name type="scientific">Araneus ventricosus</name>
    <name type="common">Orbweaver spider</name>
    <name type="synonym">Epeira ventricosa</name>
    <dbReference type="NCBI Taxonomy" id="182803"/>
    <lineage>
        <taxon>Eukaryota</taxon>
        <taxon>Metazoa</taxon>
        <taxon>Ecdysozoa</taxon>
        <taxon>Arthropoda</taxon>
        <taxon>Chelicerata</taxon>
        <taxon>Arachnida</taxon>
        <taxon>Araneae</taxon>
        <taxon>Araneomorphae</taxon>
        <taxon>Entelegynae</taxon>
        <taxon>Araneoidea</taxon>
        <taxon>Araneidae</taxon>
        <taxon>Araneus</taxon>
    </lineage>
</organism>
<dbReference type="GO" id="GO:0003676">
    <property type="term" value="F:nucleic acid binding"/>
    <property type="evidence" value="ECO:0007669"/>
    <property type="project" value="InterPro"/>
</dbReference>
<dbReference type="PANTHER" id="PTHR47331:SF5">
    <property type="entry name" value="RIBONUCLEASE H"/>
    <property type="match status" value="1"/>
</dbReference>
<evidence type="ECO:0000313" key="2">
    <source>
        <dbReference type="Proteomes" id="UP000499080"/>
    </source>
</evidence>
<dbReference type="Gene3D" id="3.30.420.10">
    <property type="entry name" value="Ribonuclease H-like superfamily/Ribonuclease H"/>
    <property type="match status" value="1"/>
</dbReference>
<evidence type="ECO:0000313" key="1">
    <source>
        <dbReference type="EMBL" id="GBM68021.1"/>
    </source>
</evidence>
<dbReference type="SUPFAM" id="SSF53098">
    <property type="entry name" value="Ribonuclease H-like"/>
    <property type="match status" value="1"/>
</dbReference>
<dbReference type="InterPro" id="IPR012337">
    <property type="entry name" value="RNaseH-like_sf"/>
</dbReference>
<proteinExistence type="predicted"/>
<keyword evidence="2" id="KW-1185">Reference proteome</keyword>
<dbReference type="OrthoDB" id="6431154at2759"/>
<dbReference type="PANTHER" id="PTHR47331">
    <property type="entry name" value="PHD-TYPE DOMAIN-CONTAINING PROTEIN"/>
    <property type="match status" value="1"/>
</dbReference>
<reference evidence="1 2" key="1">
    <citation type="journal article" date="2019" name="Sci. Rep.">
        <title>Orb-weaving spider Araneus ventricosus genome elucidates the spidroin gene catalogue.</title>
        <authorList>
            <person name="Kono N."/>
            <person name="Nakamura H."/>
            <person name="Ohtoshi R."/>
            <person name="Moran D.A.P."/>
            <person name="Shinohara A."/>
            <person name="Yoshida Y."/>
            <person name="Fujiwara M."/>
            <person name="Mori M."/>
            <person name="Tomita M."/>
            <person name="Arakawa K."/>
        </authorList>
    </citation>
    <scope>NUCLEOTIDE SEQUENCE [LARGE SCALE GENOMIC DNA]</scope>
</reference>
<name>A0A4Y2HRK6_ARAVE</name>
<accession>A0A4Y2HRK6</accession>
<dbReference type="AlphaFoldDB" id="A0A4Y2HRK6"/>
<sequence>MSWKTTPRIHLFKPENAYSFRNSRKKKESADISQNSSAATRSDVILQTVYADGVGKEISAPFPPDRIEKSQPFEVSGIEFAGSLILRDGSKVYIALFNCAVSQGIHLELIPSLSAECFNQAFLRFISRRAVCKIIYFDNAKTFKRVDKELKYLYKLCKNENVSRFIVRNGITWKFIVECAPWWGGKG</sequence>
<comment type="caution">
    <text evidence="1">The sequence shown here is derived from an EMBL/GenBank/DDBJ whole genome shotgun (WGS) entry which is preliminary data.</text>
</comment>
<protein>
    <recommendedName>
        <fullName evidence="3">Integrase catalytic domain-containing protein</fullName>
    </recommendedName>
</protein>